<reference evidence="3 4" key="1">
    <citation type="submission" date="2017-01" db="EMBL/GenBank/DDBJ databases">
        <authorList>
            <person name="Mah S.A."/>
            <person name="Swanson W.J."/>
            <person name="Moy G.W."/>
            <person name="Vacquier V.D."/>
        </authorList>
    </citation>
    <scope>NUCLEOTIDE SEQUENCE [LARGE SCALE GENOMIC DNA]</scope>
    <source>
        <strain evidence="3 4">GSMNP</strain>
    </source>
</reference>
<dbReference type="OrthoDB" id="19923at2759"/>
<dbReference type="GO" id="GO:0007264">
    <property type="term" value="P:small GTPase-mediated signal transduction"/>
    <property type="evidence" value="ECO:0007669"/>
    <property type="project" value="TreeGrafter"/>
</dbReference>
<feature type="region of interest" description="Disordered" evidence="1">
    <location>
        <begin position="204"/>
        <end position="233"/>
    </location>
</feature>
<dbReference type="PANTHER" id="PTHR45808:SF2">
    <property type="entry name" value="RHO GTPASE-ACTIVATING PROTEIN 68F"/>
    <property type="match status" value="1"/>
</dbReference>
<comment type="caution">
    <text evidence="3">The sequence shown here is derived from an EMBL/GenBank/DDBJ whole genome shotgun (WGS) entry which is preliminary data.</text>
</comment>
<dbReference type="InterPro" id="IPR000198">
    <property type="entry name" value="RhoGAP_dom"/>
</dbReference>
<evidence type="ECO:0000313" key="4">
    <source>
        <dbReference type="Proteomes" id="UP000187283"/>
    </source>
</evidence>
<dbReference type="GO" id="GO:0005096">
    <property type="term" value="F:GTPase activator activity"/>
    <property type="evidence" value="ECO:0007669"/>
    <property type="project" value="TreeGrafter"/>
</dbReference>
<dbReference type="AlphaFoldDB" id="A0A1R1Y406"/>
<evidence type="ECO:0000259" key="2">
    <source>
        <dbReference type="PROSITE" id="PS50238"/>
    </source>
</evidence>
<keyword evidence="4" id="KW-1185">Reference proteome</keyword>
<organism evidence="3 4">
    <name type="scientific">Smittium culicis</name>
    <dbReference type="NCBI Taxonomy" id="133412"/>
    <lineage>
        <taxon>Eukaryota</taxon>
        <taxon>Fungi</taxon>
        <taxon>Fungi incertae sedis</taxon>
        <taxon>Zoopagomycota</taxon>
        <taxon>Kickxellomycotina</taxon>
        <taxon>Harpellomycetes</taxon>
        <taxon>Harpellales</taxon>
        <taxon>Legeriomycetaceae</taxon>
        <taxon>Smittium</taxon>
    </lineage>
</organism>
<evidence type="ECO:0000256" key="1">
    <source>
        <dbReference type="SAM" id="MobiDB-lite"/>
    </source>
</evidence>
<dbReference type="SMART" id="SM00324">
    <property type="entry name" value="RhoGAP"/>
    <property type="match status" value="1"/>
</dbReference>
<feature type="compositionally biased region" description="Polar residues" evidence="1">
    <location>
        <begin position="265"/>
        <end position="275"/>
    </location>
</feature>
<name>A0A1R1Y406_9FUNG</name>
<feature type="domain" description="Rho-GAP" evidence="2">
    <location>
        <begin position="22"/>
        <end position="255"/>
    </location>
</feature>
<sequence>MTKEPEIVYPSINQGNRRFFGVPLEILMGENGERGIPIVVSDAIDYLFLNGLQTPDLFRRNVQKQVARKIKSEYELQDRSSVAYGLYGEYAAASILKIWVSELPQPIIPLQLYELVRSIPSEQGDLESAIYIRDILLPAMGDPKCTLLLLLVLVKLLDYVSQNSQINGMTPMKLAIAWAPCWVHSSMPDLDVEIVSATRFKDVPTHGESDVPANQDAEQTIDGESETILTPKKTSSSSNVVTLIRLMIEHYDMIFKQTQDDFSKNSTYGQKLSANSEEEAPTPPPKPKRKAVAATQGFQTDTSLPSVDSGSEVFVDAHNDGIEQSGETFDENNINVEAILSDIEGSADFSNADTKAATILTADEIAKRILEEDMKESSK</sequence>
<dbReference type="STRING" id="133412.A0A1R1Y406"/>
<proteinExistence type="predicted"/>
<dbReference type="SUPFAM" id="SSF48350">
    <property type="entry name" value="GTPase activation domain, GAP"/>
    <property type="match status" value="1"/>
</dbReference>
<dbReference type="GO" id="GO:0005737">
    <property type="term" value="C:cytoplasm"/>
    <property type="evidence" value="ECO:0007669"/>
    <property type="project" value="TreeGrafter"/>
</dbReference>
<dbReference type="PANTHER" id="PTHR45808">
    <property type="entry name" value="RHO GTPASE-ACTIVATING PROTEIN 68F"/>
    <property type="match status" value="1"/>
</dbReference>
<dbReference type="Gene3D" id="1.10.555.10">
    <property type="entry name" value="Rho GTPase activation protein"/>
    <property type="match status" value="1"/>
</dbReference>
<dbReference type="CDD" id="cd00159">
    <property type="entry name" value="RhoGAP"/>
    <property type="match status" value="1"/>
</dbReference>
<dbReference type="PROSITE" id="PS50238">
    <property type="entry name" value="RHOGAP"/>
    <property type="match status" value="1"/>
</dbReference>
<dbReference type="InterPro" id="IPR008936">
    <property type="entry name" value="Rho_GTPase_activation_prot"/>
</dbReference>
<dbReference type="Proteomes" id="UP000187283">
    <property type="component" value="Unassembled WGS sequence"/>
</dbReference>
<feature type="compositionally biased region" description="Polar residues" evidence="1">
    <location>
        <begin position="296"/>
        <end position="309"/>
    </location>
</feature>
<accession>A0A1R1Y406</accession>
<feature type="region of interest" description="Disordered" evidence="1">
    <location>
        <begin position="265"/>
        <end position="311"/>
    </location>
</feature>
<dbReference type="EMBL" id="LSSN01000995">
    <property type="protein sequence ID" value="OMJ21494.1"/>
    <property type="molecule type" value="Genomic_DNA"/>
</dbReference>
<dbReference type="Pfam" id="PF00620">
    <property type="entry name" value="RhoGAP"/>
    <property type="match status" value="1"/>
</dbReference>
<evidence type="ECO:0000313" key="3">
    <source>
        <dbReference type="EMBL" id="OMJ21494.1"/>
    </source>
</evidence>
<gene>
    <name evidence="3" type="ORF">AYI70_g3464</name>
</gene>
<protein>
    <submittedName>
        <fullName evidence="3">Putative Rho GTPase-activating protein</fullName>
    </submittedName>
</protein>